<dbReference type="Gene3D" id="6.10.140.1330">
    <property type="match status" value="1"/>
</dbReference>
<feature type="transmembrane region" description="Helical" evidence="9">
    <location>
        <begin position="145"/>
        <end position="168"/>
    </location>
</feature>
<name>A0AAN9Y9Q5_9HEMI</name>
<dbReference type="EMBL" id="JBBCAQ010000006">
    <property type="protein sequence ID" value="KAK7603454.1"/>
    <property type="molecule type" value="Genomic_DNA"/>
</dbReference>
<evidence type="ECO:0000256" key="8">
    <source>
        <dbReference type="ARBA" id="ARBA00023201"/>
    </source>
</evidence>
<evidence type="ECO:0000256" key="5">
    <source>
        <dbReference type="ARBA" id="ARBA00023053"/>
    </source>
</evidence>
<dbReference type="PANTHER" id="PTHR10110:SF187">
    <property type="entry name" value="SODIUM_HYDROGEN EXCHANGER"/>
    <property type="match status" value="1"/>
</dbReference>
<feature type="transmembrane region" description="Helical" evidence="9">
    <location>
        <begin position="26"/>
        <end position="52"/>
    </location>
</feature>
<dbReference type="InterPro" id="IPR018422">
    <property type="entry name" value="Cation/H_exchanger_CPA1"/>
</dbReference>
<dbReference type="InterPro" id="IPR006153">
    <property type="entry name" value="Cation/H_exchanger_TM"/>
</dbReference>
<dbReference type="InterPro" id="IPR004709">
    <property type="entry name" value="NaH_exchanger"/>
</dbReference>
<evidence type="ECO:0000256" key="2">
    <source>
        <dbReference type="ARBA" id="ARBA00022448"/>
    </source>
</evidence>
<evidence type="ECO:0000313" key="12">
    <source>
        <dbReference type="Proteomes" id="UP001367676"/>
    </source>
</evidence>
<feature type="transmembrane region" description="Helical" evidence="9">
    <location>
        <begin position="64"/>
        <end position="86"/>
    </location>
</feature>
<accession>A0AAN9Y9Q5</accession>
<keyword evidence="8" id="KW-0739">Sodium transport</keyword>
<evidence type="ECO:0000256" key="6">
    <source>
        <dbReference type="ARBA" id="ARBA00023065"/>
    </source>
</evidence>
<dbReference type="GO" id="GO:0015386">
    <property type="term" value="F:potassium:proton antiporter activity"/>
    <property type="evidence" value="ECO:0007669"/>
    <property type="project" value="TreeGrafter"/>
</dbReference>
<feature type="domain" description="Cation/H+ exchanger transmembrane" evidence="10">
    <location>
        <begin position="20"/>
        <end position="169"/>
    </location>
</feature>
<dbReference type="GO" id="GO:0098719">
    <property type="term" value="P:sodium ion import across plasma membrane"/>
    <property type="evidence" value="ECO:0007669"/>
    <property type="project" value="TreeGrafter"/>
</dbReference>
<dbReference type="GO" id="GO:0015385">
    <property type="term" value="F:sodium:proton antiporter activity"/>
    <property type="evidence" value="ECO:0007669"/>
    <property type="project" value="InterPro"/>
</dbReference>
<evidence type="ECO:0000256" key="4">
    <source>
        <dbReference type="ARBA" id="ARBA00022989"/>
    </source>
</evidence>
<keyword evidence="7 9" id="KW-0472">Membrane</keyword>
<evidence type="ECO:0000256" key="3">
    <source>
        <dbReference type="ARBA" id="ARBA00022692"/>
    </source>
</evidence>
<evidence type="ECO:0000313" key="11">
    <source>
        <dbReference type="EMBL" id="KAK7603454.1"/>
    </source>
</evidence>
<dbReference type="PANTHER" id="PTHR10110">
    <property type="entry name" value="SODIUM/HYDROGEN EXCHANGER"/>
    <property type="match status" value="1"/>
</dbReference>
<keyword evidence="3 9" id="KW-0812">Transmembrane</keyword>
<dbReference type="Pfam" id="PF00999">
    <property type="entry name" value="Na_H_Exchanger"/>
    <property type="match status" value="1"/>
</dbReference>
<reference evidence="11 12" key="1">
    <citation type="submission" date="2024-03" db="EMBL/GenBank/DDBJ databases">
        <title>Adaptation during the transition from Ophiocordyceps entomopathogen to insect associate is accompanied by gene loss and intensified selection.</title>
        <authorList>
            <person name="Ward C.M."/>
            <person name="Onetto C.A."/>
            <person name="Borneman A.R."/>
        </authorList>
    </citation>
    <scope>NUCLEOTIDE SEQUENCE [LARGE SCALE GENOMIC DNA]</scope>
    <source>
        <strain evidence="11">AWRI1</strain>
        <tissue evidence="11">Single Adult Female</tissue>
    </source>
</reference>
<comment type="caution">
    <text evidence="11">The sequence shown here is derived from an EMBL/GenBank/DDBJ whole genome shotgun (WGS) entry which is preliminary data.</text>
</comment>
<gene>
    <name evidence="11" type="ORF">V9T40_003453</name>
</gene>
<keyword evidence="6" id="KW-0406">Ion transport</keyword>
<keyword evidence="4 9" id="KW-1133">Transmembrane helix</keyword>
<dbReference type="AlphaFoldDB" id="A0AAN9Y9Q5"/>
<comment type="subcellular location">
    <subcellularLocation>
        <location evidence="1">Membrane</location>
        <topology evidence="1">Multi-pass membrane protein</topology>
    </subcellularLocation>
</comment>
<evidence type="ECO:0000256" key="7">
    <source>
        <dbReference type="ARBA" id="ARBA00023136"/>
    </source>
</evidence>
<protein>
    <recommendedName>
        <fullName evidence="10">Cation/H+ exchanger transmembrane domain-containing protein</fullName>
    </recommendedName>
</protein>
<proteinExistence type="predicted"/>
<keyword evidence="12" id="KW-1185">Reference proteome</keyword>
<dbReference type="GO" id="GO:0055037">
    <property type="term" value="C:recycling endosome"/>
    <property type="evidence" value="ECO:0007669"/>
    <property type="project" value="TreeGrafter"/>
</dbReference>
<evidence type="ECO:0000256" key="9">
    <source>
        <dbReference type="SAM" id="Phobius"/>
    </source>
</evidence>
<evidence type="ECO:0000256" key="1">
    <source>
        <dbReference type="ARBA" id="ARBA00004141"/>
    </source>
</evidence>
<dbReference type="GO" id="GO:0005886">
    <property type="term" value="C:plasma membrane"/>
    <property type="evidence" value="ECO:0007669"/>
    <property type="project" value="TreeGrafter"/>
</dbReference>
<dbReference type="GO" id="GO:0051453">
    <property type="term" value="P:regulation of intracellular pH"/>
    <property type="evidence" value="ECO:0007669"/>
    <property type="project" value="TreeGrafter"/>
</dbReference>
<evidence type="ECO:0000259" key="10">
    <source>
        <dbReference type="Pfam" id="PF00999"/>
    </source>
</evidence>
<keyword evidence="5" id="KW-0915">Sodium</keyword>
<dbReference type="Proteomes" id="UP001367676">
    <property type="component" value="Unassembled WGS sequence"/>
</dbReference>
<keyword evidence="2" id="KW-0813">Transport</keyword>
<sequence>MIVVGYPRGQSSIVGMRSEKYFFKNLGAILTFAILGTAISAFVVGISLYGCVQLIPHLSKSFTFLDLLFFGALISPTDPVTILAIFNDLRVDVNLYSMVFGDSVLNDAVALVLSGSIQDYQKHARSDINGAHLDIGTLLMAVRNFVTIFFMSLTTGALLGCITALISFHNYDSSVR</sequence>
<organism evidence="11 12">
    <name type="scientific">Parthenolecanium corni</name>
    <dbReference type="NCBI Taxonomy" id="536013"/>
    <lineage>
        <taxon>Eukaryota</taxon>
        <taxon>Metazoa</taxon>
        <taxon>Ecdysozoa</taxon>
        <taxon>Arthropoda</taxon>
        <taxon>Hexapoda</taxon>
        <taxon>Insecta</taxon>
        <taxon>Pterygota</taxon>
        <taxon>Neoptera</taxon>
        <taxon>Paraneoptera</taxon>
        <taxon>Hemiptera</taxon>
        <taxon>Sternorrhyncha</taxon>
        <taxon>Coccoidea</taxon>
        <taxon>Coccidae</taxon>
        <taxon>Parthenolecanium</taxon>
    </lineage>
</organism>
<dbReference type="PRINTS" id="PR01084">
    <property type="entry name" value="NAHEXCHNGR"/>
</dbReference>